<reference evidence="2" key="1">
    <citation type="submission" date="2021-02" db="EMBL/GenBank/DDBJ databases">
        <authorList>
            <person name="Dougan E. K."/>
            <person name="Rhodes N."/>
            <person name="Thang M."/>
            <person name="Chan C."/>
        </authorList>
    </citation>
    <scope>NUCLEOTIDE SEQUENCE</scope>
</reference>
<feature type="coiled-coil region" evidence="1">
    <location>
        <begin position="233"/>
        <end position="260"/>
    </location>
</feature>
<organism evidence="2 3">
    <name type="scientific">Symbiodinium natans</name>
    <dbReference type="NCBI Taxonomy" id="878477"/>
    <lineage>
        <taxon>Eukaryota</taxon>
        <taxon>Sar</taxon>
        <taxon>Alveolata</taxon>
        <taxon>Dinophyceae</taxon>
        <taxon>Suessiales</taxon>
        <taxon>Symbiodiniaceae</taxon>
        <taxon>Symbiodinium</taxon>
    </lineage>
</organism>
<dbReference type="AlphaFoldDB" id="A0A812IBX1"/>
<dbReference type="EMBL" id="CAJNDS010000241">
    <property type="protein sequence ID" value="CAE7032803.1"/>
    <property type="molecule type" value="Genomic_DNA"/>
</dbReference>
<sequence length="354" mass="38339">MGDCLATEPLAVPRTSDIVQGLPRIDRLFEAANKQLEARLDRIFEEEARRRSSLDAAYAARQRFEQELLADIQSAYGEQGVNISSKHIEVVVRRMTEKCIIEEGISGLPPGTLMNYVELEGLCALQPSGEVRVRPTVRGLTAIGRDGSHVLVAMGFREVDNVVASAIFTGAGRYGFEGVKENLMIGKAVSVGSKTASSATSADCEIDFDRIPDWAEKDAVSAGSLAKRIDGMKAQMEAGREATRRQLDALQQQQESLEKISSPEDFVNFMTKEGGVSQEDLQRMLTGDPKHMEDLVAKMLNKAADPGESAVALAGAEEAIKSAEELHTRDSCMVVCGRVFPLLVATGRPLLLGG</sequence>
<dbReference type="Gene3D" id="1.10.1790.20">
    <property type="match status" value="1"/>
</dbReference>
<gene>
    <name evidence="2" type="primary">rpoC2</name>
    <name evidence="2" type="ORF">SNAT2548_LOCUS3935</name>
</gene>
<keyword evidence="3" id="KW-1185">Reference proteome</keyword>
<dbReference type="Proteomes" id="UP000604046">
    <property type="component" value="Unassembled WGS sequence"/>
</dbReference>
<protein>
    <submittedName>
        <fullName evidence="2">RpoC2 protein</fullName>
    </submittedName>
</protein>
<comment type="caution">
    <text evidence="2">The sequence shown here is derived from an EMBL/GenBank/DDBJ whole genome shotgun (WGS) entry which is preliminary data.</text>
</comment>
<accession>A0A812IBX1</accession>
<evidence type="ECO:0000313" key="3">
    <source>
        <dbReference type="Proteomes" id="UP000604046"/>
    </source>
</evidence>
<evidence type="ECO:0000256" key="1">
    <source>
        <dbReference type="SAM" id="Coils"/>
    </source>
</evidence>
<keyword evidence="1" id="KW-0175">Coiled coil</keyword>
<evidence type="ECO:0000313" key="2">
    <source>
        <dbReference type="EMBL" id="CAE7032803.1"/>
    </source>
</evidence>
<proteinExistence type="predicted"/>
<name>A0A812IBX1_9DINO</name>
<dbReference type="OrthoDB" id="4147at2759"/>
<dbReference type="SUPFAM" id="SSF64484">
    <property type="entry name" value="beta and beta-prime subunits of DNA dependent RNA-polymerase"/>
    <property type="match status" value="1"/>
</dbReference>